<dbReference type="SMART" id="SM00116">
    <property type="entry name" value="CBS"/>
    <property type="match status" value="2"/>
</dbReference>
<keyword evidence="1 2" id="KW-0129">CBS domain</keyword>
<sequence length="221" mass="25044">MIIKEWMTKDVITVDPETSMMRAAKLMKEKGIRRLPVVDEKGKVLGMLSDRDVKEASPSKATTLDVHELYYLLSEIKVKNIMTPNPITIKDSDTVVKCAAIMHDKKISGLPVLNDKDELVGIMTQNEVYSVLLSITGVYHGGIQIGLKLSDERGSLKEVLDCVRGHKARISSILTSYDKVEKGFRQVFIRIMDMDKSALNELQKELTEKYNLTFWVRDNLN</sequence>
<dbReference type="OrthoDB" id="9802114at2"/>
<dbReference type="InterPro" id="IPR051257">
    <property type="entry name" value="Diverse_CBS-Domain"/>
</dbReference>
<evidence type="ECO:0000256" key="1">
    <source>
        <dbReference type="ARBA" id="ARBA00023122"/>
    </source>
</evidence>
<dbReference type="AlphaFoldDB" id="A0A1I3THF2"/>
<feature type="domain" description="CBS" evidence="3">
    <location>
        <begin position="7"/>
        <end position="66"/>
    </location>
</feature>
<dbReference type="PANTHER" id="PTHR43080:SF2">
    <property type="entry name" value="CBS DOMAIN-CONTAINING PROTEIN"/>
    <property type="match status" value="1"/>
</dbReference>
<evidence type="ECO:0000313" key="4">
    <source>
        <dbReference type="EMBL" id="SFJ68947.1"/>
    </source>
</evidence>
<feature type="domain" description="CBS" evidence="3">
    <location>
        <begin position="82"/>
        <end position="138"/>
    </location>
</feature>
<name>A0A1I3THF2_9BACT</name>
<keyword evidence="5" id="KW-1185">Reference proteome</keyword>
<dbReference type="RefSeq" id="WP_092373703.1">
    <property type="nucleotide sequence ID" value="NZ_FORX01000005.1"/>
</dbReference>
<dbReference type="InterPro" id="IPR046342">
    <property type="entry name" value="CBS_dom_sf"/>
</dbReference>
<proteinExistence type="predicted"/>
<accession>A0A1I3THF2</accession>
<dbReference type="EMBL" id="FORX01000005">
    <property type="protein sequence ID" value="SFJ68947.1"/>
    <property type="molecule type" value="Genomic_DNA"/>
</dbReference>
<organism evidence="4 5">
    <name type="scientific">Desulfomicrobium apsheronum</name>
    <dbReference type="NCBI Taxonomy" id="52560"/>
    <lineage>
        <taxon>Bacteria</taxon>
        <taxon>Pseudomonadati</taxon>
        <taxon>Thermodesulfobacteriota</taxon>
        <taxon>Desulfovibrionia</taxon>
        <taxon>Desulfovibrionales</taxon>
        <taxon>Desulfomicrobiaceae</taxon>
        <taxon>Desulfomicrobium</taxon>
    </lineage>
</organism>
<protein>
    <submittedName>
        <fullName evidence="4">Acetoin utilization protein AcuB</fullName>
    </submittedName>
</protein>
<dbReference type="Gene3D" id="3.10.580.10">
    <property type="entry name" value="CBS-domain"/>
    <property type="match status" value="1"/>
</dbReference>
<dbReference type="CDD" id="cd04584">
    <property type="entry name" value="CBS_pair_AcuB_like"/>
    <property type="match status" value="1"/>
</dbReference>
<dbReference type="Pfam" id="PF00571">
    <property type="entry name" value="CBS"/>
    <property type="match status" value="2"/>
</dbReference>
<reference evidence="5" key="1">
    <citation type="submission" date="2016-10" db="EMBL/GenBank/DDBJ databases">
        <authorList>
            <person name="Varghese N."/>
            <person name="Submissions S."/>
        </authorList>
    </citation>
    <scope>NUCLEOTIDE SEQUENCE [LARGE SCALE GENOMIC DNA]</scope>
    <source>
        <strain evidence="5">DSM 5918</strain>
    </source>
</reference>
<dbReference type="Proteomes" id="UP000198635">
    <property type="component" value="Unassembled WGS sequence"/>
</dbReference>
<dbReference type="SUPFAM" id="SSF54631">
    <property type="entry name" value="CBS-domain pair"/>
    <property type="match status" value="1"/>
</dbReference>
<evidence type="ECO:0000313" key="5">
    <source>
        <dbReference type="Proteomes" id="UP000198635"/>
    </source>
</evidence>
<evidence type="ECO:0000259" key="3">
    <source>
        <dbReference type="PROSITE" id="PS51371"/>
    </source>
</evidence>
<dbReference type="STRING" id="52560.SAMN04488082_105189"/>
<evidence type="ECO:0000256" key="2">
    <source>
        <dbReference type="PROSITE-ProRule" id="PRU00703"/>
    </source>
</evidence>
<dbReference type="PROSITE" id="PS51371">
    <property type="entry name" value="CBS"/>
    <property type="match status" value="2"/>
</dbReference>
<gene>
    <name evidence="4" type="ORF">SAMN04488082_105189</name>
</gene>
<dbReference type="PANTHER" id="PTHR43080">
    <property type="entry name" value="CBS DOMAIN-CONTAINING PROTEIN CBSX3, MITOCHONDRIAL"/>
    <property type="match status" value="1"/>
</dbReference>
<dbReference type="InterPro" id="IPR000644">
    <property type="entry name" value="CBS_dom"/>
</dbReference>